<comment type="subcellular location">
    <subcellularLocation>
        <location evidence="2">Cell membrane</location>
        <topology evidence="2">Multi-pass membrane protein</topology>
    </subcellularLocation>
</comment>
<organism evidence="13 14">
    <name type="scientific">Paracoccus marcusii</name>
    <dbReference type="NCBI Taxonomy" id="59779"/>
    <lineage>
        <taxon>Bacteria</taxon>
        <taxon>Pseudomonadati</taxon>
        <taxon>Pseudomonadota</taxon>
        <taxon>Alphaproteobacteria</taxon>
        <taxon>Rhodobacterales</taxon>
        <taxon>Paracoccaceae</taxon>
        <taxon>Paracoccus</taxon>
    </lineage>
</organism>
<dbReference type="InterPro" id="IPR003594">
    <property type="entry name" value="HATPase_dom"/>
</dbReference>
<keyword evidence="11" id="KW-0812">Transmembrane</keyword>
<evidence type="ECO:0000256" key="8">
    <source>
        <dbReference type="ARBA" id="ARBA00022777"/>
    </source>
</evidence>
<dbReference type="Gene3D" id="1.10.287.130">
    <property type="match status" value="1"/>
</dbReference>
<feature type="transmembrane region" description="Helical" evidence="11">
    <location>
        <begin position="37"/>
        <end position="58"/>
    </location>
</feature>
<name>A0ABY7UWZ2_9RHOB</name>
<gene>
    <name evidence="13" type="ORF">PRL19_04380</name>
</gene>
<keyword evidence="7" id="KW-0547">Nucleotide-binding</keyword>
<keyword evidence="4" id="KW-1003">Cell membrane</keyword>
<keyword evidence="11" id="KW-1133">Transmembrane helix</keyword>
<evidence type="ECO:0000259" key="12">
    <source>
        <dbReference type="PROSITE" id="PS50109"/>
    </source>
</evidence>
<dbReference type="SUPFAM" id="SSF47384">
    <property type="entry name" value="Homodimeric domain of signal transducing histidine kinase"/>
    <property type="match status" value="1"/>
</dbReference>
<feature type="transmembrane region" description="Helical" evidence="11">
    <location>
        <begin position="171"/>
        <end position="192"/>
    </location>
</feature>
<dbReference type="InterPro" id="IPR050980">
    <property type="entry name" value="2C_sensor_his_kinase"/>
</dbReference>
<evidence type="ECO:0000256" key="9">
    <source>
        <dbReference type="ARBA" id="ARBA00022840"/>
    </source>
</evidence>
<dbReference type="InterPro" id="IPR004358">
    <property type="entry name" value="Sig_transdc_His_kin-like_C"/>
</dbReference>
<proteinExistence type="predicted"/>
<dbReference type="PRINTS" id="PR00344">
    <property type="entry name" value="BCTRLSENSOR"/>
</dbReference>
<comment type="catalytic activity">
    <reaction evidence="1">
        <text>ATP + protein L-histidine = ADP + protein N-phospho-L-histidine.</text>
        <dbReference type="EC" id="2.7.13.3"/>
    </reaction>
</comment>
<evidence type="ECO:0000256" key="10">
    <source>
        <dbReference type="SAM" id="MobiDB-lite"/>
    </source>
</evidence>
<feature type="transmembrane region" description="Helical" evidence="11">
    <location>
        <begin position="102"/>
        <end position="126"/>
    </location>
</feature>
<evidence type="ECO:0000256" key="3">
    <source>
        <dbReference type="ARBA" id="ARBA00012438"/>
    </source>
</evidence>
<keyword evidence="5" id="KW-0597">Phosphoprotein</keyword>
<dbReference type="InterPro" id="IPR047770">
    <property type="entry name" value="RegB"/>
</dbReference>
<protein>
    <recommendedName>
        <fullName evidence="3">histidine kinase</fullName>
        <ecNumber evidence="3">2.7.13.3</ecNumber>
    </recommendedName>
</protein>
<dbReference type="Proteomes" id="UP001216899">
    <property type="component" value="Chromosome"/>
</dbReference>
<evidence type="ECO:0000256" key="6">
    <source>
        <dbReference type="ARBA" id="ARBA00022679"/>
    </source>
</evidence>
<dbReference type="EC" id="2.7.13.3" evidence="3"/>
<dbReference type="GO" id="GO:0016301">
    <property type="term" value="F:kinase activity"/>
    <property type="evidence" value="ECO:0007669"/>
    <property type="project" value="UniProtKB-KW"/>
</dbReference>
<keyword evidence="14" id="KW-1185">Reference proteome</keyword>
<dbReference type="RefSeq" id="WP_232303323.1">
    <property type="nucleotide sequence ID" value="NZ_CP117466.1"/>
</dbReference>
<dbReference type="InterPro" id="IPR003661">
    <property type="entry name" value="HisK_dim/P_dom"/>
</dbReference>
<feature type="transmembrane region" description="Helical" evidence="11">
    <location>
        <begin position="64"/>
        <end position="82"/>
    </location>
</feature>
<dbReference type="InterPro" id="IPR036097">
    <property type="entry name" value="HisK_dim/P_sf"/>
</dbReference>
<reference evidence="13 14" key="1">
    <citation type="submission" date="2023-02" db="EMBL/GenBank/DDBJ databases">
        <title>Whole genome sequenc of Paracoccus marcusii MBLB0836.</title>
        <authorList>
            <person name="Seo M.-J."/>
            <person name="Cho E.-S."/>
            <person name="Hwang C.Y."/>
        </authorList>
    </citation>
    <scope>NUCLEOTIDE SEQUENCE [LARGE SCALE GENOMIC DNA]</scope>
    <source>
        <strain evidence="13 14">MBLB0836</strain>
    </source>
</reference>
<keyword evidence="6" id="KW-0808">Transferase</keyword>
<keyword evidence="8 13" id="KW-0418">Kinase</keyword>
<dbReference type="Gene3D" id="3.30.565.10">
    <property type="entry name" value="Histidine kinase-like ATPase, C-terminal domain"/>
    <property type="match status" value="1"/>
</dbReference>
<evidence type="ECO:0000256" key="11">
    <source>
        <dbReference type="SAM" id="Phobius"/>
    </source>
</evidence>
<dbReference type="PROSITE" id="PS50109">
    <property type="entry name" value="HIS_KIN"/>
    <property type="match status" value="1"/>
</dbReference>
<keyword evidence="11" id="KW-0472">Membrane</keyword>
<evidence type="ECO:0000256" key="1">
    <source>
        <dbReference type="ARBA" id="ARBA00000085"/>
    </source>
</evidence>
<evidence type="ECO:0000256" key="2">
    <source>
        <dbReference type="ARBA" id="ARBA00004651"/>
    </source>
</evidence>
<evidence type="ECO:0000256" key="4">
    <source>
        <dbReference type="ARBA" id="ARBA00022475"/>
    </source>
</evidence>
<evidence type="ECO:0000313" key="13">
    <source>
        <dbReference type="EMBL" id="WDA13495.1"/>
    </source>
</evidence>
<dbReference type="InterPro" id="IPR036890">
    <property type="entry name" value="HATPase_C_sf"/>
</dbReference>
<evidence type="ECO:0000256" key="5">
    <source>
        <dbReference type="ARBA" id="ARBA00022553"/>
    </source>
</evidence>
<dbReference type="Pfam" id="PF02518">
    <property type="entry name" value="HATPase_c"/>
    <property type="match status" value="1"/>
</dbReference>
<dbReference type="PANTHER" id="PTHR44936:SF10">
    <property type="entry name" value="SENSOR PROTEIN RSTB"/>
    <property type="match status" value="1"/>
</dbReference>
<feature type="transmembrane region" description="Helical" evidence="11">
    <location>
        <begin position="138"/>
        <end position="159"/>
    </location>
</feature>
<sequence length="448" mass="48190">MSTSTAPDDIADPDLHQAMSRPIDTPKAEPIRMRTLVLLRWFAIGGQMAAVIVAWMMGIGFVKTPIILLIAASITMNLWLFLRPHKRTSPGRAVRQLSFDLVQISTLMALTGGMANPFALLVLAPVTIAAASLNARQVLALGLATVALISVAAVFGLPLRDPDGQILRMEPILAVGHWVALVIGVVFFAGYAHRVTAELSDTSGALFATQMALSREQRLQHLGGVVAAAAHEMGTPLATIKLIAGELADELRDRPDLHADAIALRDSADRCAAILRSMGRAGKDDLHMRAAPLRAVLEDAAQPHMDRGPLIEIHAEGPVIHRDPAIIHALRNLIQNAVDFAESRVVIETQVTQGALVVTVRDDGPGYPPHLLSRIGDPYLTRRAEAQRGSYEGMGLGLFIAKTLLERSGARLTFANGGPGAMVSVRWPLDRIRAQDRIALAHNPTFDA</sequence>
<dbReference type="InterPro" id="IPR005467">
    <property type="entry name" value="His_kinase_dom"/>
</dbReference>
<evidence type="ECO:0000256" key="7">
    <source>
        <dbReference type="ARBA" id="ARBA00022741"/>
    </source>
</evidence>
<dbReference type="SMART" id="SM00387">
    <property type="entry name" value="HATPase_c"/>
    <property type="match status" value="1"/>
</dbReference>
<dbReference type="SUPFAM" id="SSF55874">
    <property type="entry name" value="ATPase domain of HSP90 chaperone/DNA topoisomerase II/histidine kinase"/>
    <property type="match status" value="1"/>
</dbReference>
<evidence type="ECO:0000313" key="14">
    <source>
        <dbReference type="Proteomes" id="UP001216899"/>
    </source>
</evidence>
<dbReference type="NCBIfam" id="NF033792">
    <property type="entry name" value="ActS_PrrB_HisK"/>
    <property type="match status" value="1"/>
</dbReference>
<feature type="region of interest" description="Disordered" evidence="10">
    <location>
        <begin position="1"/>
        <end position="21"/>
    </location>
</feature>
<accession>A0ABY7UWZ2</accession>
<dbReference type="EMBL" id="CP117466">
    <property type="protein sequence ID" value="WDA13495.1"/>
    <property type="molecule type" value="Genomic_DNA"/>
</dbReference>
<dbReference type="PANTHER" id="PTHR44936">
    <property type="entry name" value="SENSOR PROTEIN CREC"/>
    <property type="match status" value="1"/>
</dbReference>
<dbReference type="CDD" id="cd00082">
    <property type="entry name" value="HisKA"/>
    <property type="match status" value="1"/>
</dbReference>
<feature type="domain" description="Histidine kinase" evidence="12">
    <location>
        <begin position="228"/>
        <end position="431"/>
    </location>
</feature>
<keyword evidence="9" id="KW-0067">ATP-binding</keyword>